<dbReference type="AlphaFoldDB" id="A0A432GH89"/>
<protein>
    <submittedName>
        <fullName evidence="1">Protein glxC</fullName>
    </submittedName>
</protein>
<dbReference type="CDD" id="cd00504">
    <property type="entry name" value="GXGXG"/>
    <property type="match status" value="1"/>
</dbReference>
<organism evidence="1 2">
    <name type="scientific">SAR324 cluster bacterium</name>
    <dbReference type="NCBI Taxonomy" id="2024889"/>
    <lineage>
        <taxon>Bacteria</taxon>
        <taxon>Deltaproteobacteria</taxon>
        <taxon>SAR324 cluster</taxon>
    </lineage>
</organism>
<dbReference type="EMBL" id="QNZI01000251">
    <property type="protein sequence ID" value="RTZ82785.1"/>
    <property type="molecule type" value="Genomic_DNA"/>
</dbReference>
<dbReference type="GO" id="GO:0016491">
    <property type="term" value="F:oxidoreductase activity"/>
    <property type="evidence" value="ECO:0007669"/>
    <property type="project" value="InterPro"/>
</dbReference>
<name>A0A432GH89_9DELT</name>
<evidence type="ECO:0000313" key="1">
    <source>
        <dbReference type="EMBL" id="RTZ82785.1"/>
    </source>
</evidence>
<gene>
    <name evidence="1" type="ORF">DSY94_09640</name>
</gene>
<proteinExistence type="predicted"/>
<evidence type="ECO:0000313" key="2">
    <source>
        <dbReference type="Proteomes" id="UP000287176"/>
    </source>
</evidence>
<dbReference type="InterPro" id="IPR036485">
    <property type="entry name" value="Glu_synth_asu_C_sf"/>
</dbReference>
<dbReference type="InterPro" id="IPR012061">
    <property type="entry name" value="Glu_synth_lsu_3"/>
</dbReference>
<sequence length="226" mass="23754">MEILDLKKIGVRGVNSTLHDLPQDSRQNFEIQNPQGQHSIACGLDAPLVVEIKGHVGFYCGGMNKFAKITVTGHAGVGLAENMMSGNIRVTGNASESAGATAHGGLLVIEGNASSRCGISMKGVDIVVGGSVGHMSGFMAQSGNLVICGDAGEALGDSIYETKIFVRGEVSGLGADCIEKEMTPEHFSKLSELLESSGLKANPADFRRYGSARKLYNFDIDNADAY</sequence>
<dbReference type="Proteomes" id="UP000287176">
    <property type="component" value="Unassembled WGS sequence"/>
</dbReference>
<dbReference type="PANTHER" id="PTHR39673">
    <property type="entry name" value="TUNGSTEN FORMYLMETHANOFURAN DEHYDROGENASE, SUBUNIT C (FWDC)"/>
    <property type="match status" value="1"/>
</dbReference>
<reference evidence="1 2" key="1">
    <citation type="submission" date="2018-06" db="EMBL/GenBank/DDBJ databases">
        <title>Combined omics and stable isotope probing to characterize newly discovered Mariana Back-Arc vent microbial communities.</title>
        <authorList>
            <person name="Trembath-Reichert E."/>
            <person name="Huber J.A."/>
        </authorList>
    </citation>
    <scope>NUCLEOTIDE SEQUENCE [LARGE SCALE GENOMIC DNA]</scope>
    <source>
        <strain evidence="1">MAG 24</strain>
    </source>
</reference>
<dbReference type="PANTHER" id="PTHR39673:SF5">
    <property type="entry name" value="TUNGSTEN-CONTAINING FORMYLMETHANOFURAN DEHYDROGENASE 2 SUBUNIT C"/>
    <property type="match status" value="1"/>
</dbReference>
<dbReference type="SUPFAM" id="SSF69336">
    <property type="entry name" value="Alpha subunit of glutamate synthase, C-terminal domain"/>
    <property type="match status" value="1"/>
</dbReference>
<comment type="caution">
    <text evidence="1">The sequence shown here is derived from an EMBL/GenBank/DDBJ whole genome shotgun (WGS) entry which is preliminary data.</text>
</comment>
<accession>A0A432GH89</accession>
<dbReference type="PIRSF" id="PIRSF006519">
    <property type="entry name" value="GOGAT_dom3"/>
    <property type="match status" value="1"/>
</dbReference>
<dbReference type="Gene3D" id="2.160.20.60">
    <property type="entry name" value="Glutamate synthase, alpha subunit, C-terminal domain"/>
    <property type="match status" value="1"/>
</dbReference>